<feature type="domain" description="ANTAR" evidence="4">
    <location>
        <begin position="126"/>
        <end position="187"/>
    </location>
</feature>
<gene>
    <name evidence="5" type="ORF">HMPREF9429_00566</name>
</gene>
<feature type="modified residue" description="4-aspartylphosphate" evidence="2">
    <location>
        <position position="56"/>
    </location>
</feature>
<proteinExistence type="predicted"/>
<organism evidence="5 6">
    <name type="scientific">Megasphaera micronuciformis F0359</name>
    <dbReference type="NCBI Taxonomy" id="706434"/>
    <lineage>
        <taxon>Bacteria</taxon>
        <taxon>Bacillati</taxon>
        <taxon>Bacillota</taxon>
        <taxon>Negativicutes</taxon>
        <taxon>Veillonellales</taxon>
        <taxon>Veillonellaceae</taxon>
        <taxon>Megasphaera</taxon>
    </lineage>
</organism>
<name>E2ZAU5_9FIRM</name>
<dbReference type="PANTHER" id="PTHR44591:SF3">
    <property type="entry name" value="RESPONSE REGULATORY DOMAIN-CONTAINING PROTEIN"/>
    <property type="match status" value="1"/>
</dbReference>
<dbReference type="GO" id="GO:0003723">
    <property type="term" value="F:RNA binding"/>
    <property type="evidence" value="ECO:0007669"/>
    <property type="project" value="InterPro"/>
</dbReference>
<dbReference type="SMART" id="SM01012">
    <property type="entry name" value="ANTAR"/>
    <property type="match status" value="1"/>
</dbReference>
<protein>
    <submittedName>
        <fullName evidence="5">Response regulator receiver domain protein</fullName>
    </submittedName>
</protein>
<comment type="caution">
    <text evidence="5">The sequence shown here is derived from an EMBL/GenBank/DDBJ whole genome shotgun (WGS) entry which is preliminary data.</text>
</comment>
<evidence type="ECO:0000259" key="3">
    <source>
        <dbReference type="PROSITE" id="PS50110"/>
    </source>
</evidence>
<feature type="domain" description="Response regulatory" evidence="3">
    <location>
        <begin position="6"/>
        <end position="120"/>
    </location>
</feature>
<dbReference type="InterPro" id="IPR050595">
    <property type="entry name" value="Bact_response_regulator"/>
</dbReference>
<dbReference type="PANTHER" id="PTHR44591">
    <property type="entry name" value="STRESS RESPONSE REGULATOR PROTEIN 1"/>
    <property type="match status" value="1"/>
</dbReference>
<dbReference type="InterPro" id="IPR005561">
    <property type="entry name" value="ANTAR"/>
</dbReference>
<dbReference type="InterPro" id="IPR001789">
    <property type="entry name" value="Sig_transdc_resp-reg_receiver"/>
</dbReference>
<dbReference type="Gene3D" id="3.40.50.2300">
    <property type="match status" value="1"/>
</dbReference>
<evidence type="ECO:0000313" key="5">
    <source>
        <dbReference type="EMBL" id="EFQ04627.1"/>
    </source>
</evidence>
<evidence type="ECO:0000313" key="6">
    <source>
        <dbReference type="Proteomes" id="UP000003195"/>
    </source>
</evidence>
<dbReference type="GO" id="GO:0000160">
    <property type="term" value="P:phosphorelay signal transduction system"/>
    <property type="evidence" value="ECO:0007669"/>
    <property type="project" value="InterPro"/>
</dbReference>
<dbReference type="PIRSF" id="PIRSF036382">
    <property type="entry name" value="RR_antiterm"/>
    <property type="match status" value="1"/>
</dbReference>
<evidence type="ECO:0000259" key="4">
    <source>
        <dbReference type="PROSITE" id="PS50921"/>
    </source>
</evidence>
<dbReference type="InterPro" id="IPR008327">
    <property type="entry name" value="Sig_transdc_resp-reg_antiterm"/>
</dbReference>
<dbReference type="SUPFAM" id="SSF52172">
    <property type="entry name" value="CheY-like"/>
    <property type="match status" value="1"/>
</dbReference>
<sequence length="196" mass="22195">MKMSYRIVIADDEALICMDLKEMLEERGHVVVAEAADGVQALEAVRRERPDLVFLDVKMPRLDGIHTAKLIHGEKLAPVILLTAYSQPDIVDEAAKSGVFAYLVKPVNPANLYPAMEVAVSQFRSQRQKDEESFRLREEKQLLKLSARAKEILVKRYGITEGEAQRRLQQYCMKHGISMKKAATDLIRAETNKNKS</sequence>
<dbReference type="AlphaFoldDB" id="E2ZAU5"/>
<accession>E2ZAU5</accession>
<dbReference type="eggNOG" id="COG3707">
    <property type="taxonomic scope" value="Bacteria"/>
</dbReference>
<dbReference type="PROSITE" id="PS50110">
    <property type="entry name" value="RESPONSE_REGULATORY"/>
    <property type="match status" value="1"/>
</dbReference>
<evidence type="ECO:0000256" key="1">
    <source>
        <dbReference type="ARBA" id="ARBA00022553"/>
    </source>
</evidence>
<dbReference type="Pfam" id="PF03861">
    <property type="entry name" value="ANTAR"/>
    <property type="match status" value="1"/>
</dbReference>
<keyword evidence="6" id="KW-1185">Reference proteome</keyword>
<reference evidence="5 6" key="1">
    <citation type="submission" date="2010-08" db="EMBL/GenBank/DDBJ databases">
        <authorList>
            <person name="Weinstock G."/>
            <person name="Sodergren E."/>
            <person name="Clifton S."/>
            <person name="Fulton L."/>
            <person name="Fulton B."/>
            <person name="Courtney L."/>
            <person name="Fronick C."/>
            <person name="Harrison M."/>
            <person name="Strong C."/>
            <person name="Farmer C."/>
            <person name="Delahaunty K."/>
            <person name="Markovic C."/>
            <person name="Hall O."/>
            <person name="Minx P."/>
            <person name="Tomlinson C."/>
            <person name="Mitreva M."/>
            <person name="Hou S."/>
            <person name="Chen J."/>
            <person name="Wollam A."/>
            <person name="Pepin K.H."/>
            <person name="Johnson M."/>
            <person name="Bhonagiri V."/>
            <person name="Zhang X."/>
            <person name="Suruliraj S."/>
            <person name="Warren W."/>
            <person name="Chinwalla A."/>
            <person name="Mardis E.R."/>
            <person name="Wilson R.K."/>
        </authorList>
    </citation>
    <scope>NUCLEOTIDE SEQUENCE [LARGE SCALE GENOMIC DNA]</scope>
    <source>
        <strain evidence="5 6">F0359</strain>
    </source>
</reference>
<dbReference type="SMART" id="SM00448">
    <property type="entry name" value="REC"/>
    <property type="match status" value="1"/>
</dbReference>
<keyword evidence="1 2" id="KW-0597">Phosphoprotein</keyword>
<dbReference type="HOGENOM" id="CLU_000445_65_0_9"/>
<dbReference type="Pfam" id="PF00072">
    <property type="entry name" value="Response_reg"/>
    <property type="match status" value="1"/>
</dbReference>
<dbReference type="STRING" id="706434.HMPREF9429_00566"/>
<dbReference type="EMBL" id="AECS01000012">
    <property type="protein sequence ID" value="EFQ04627.1"/>
    <property type="molecule type" value="Genomic_DNA"/>
</dbReference>
<dbReference type="Proteomes" id="UP000003195">
    <property type="component" value="Unassembled WGS sequence"/>
</dbReference>
<dbReference type="PROSITE" id="PS50921">
    <property type="entry name" value="ANTAR"/>
    <property type="match status" value="1"/>
</dbReference>
<dbReference type="InterPro" id="IPR011006">
    <property type="entry name" value="CheY-like_superfamily"/>
</dbReference>
<evidence type="ECO:0000256" key="2">
    <source>
        <dbReference type="PROSITE-ProRule" id="PRU00169"/>
    </source>
</evidence>
<dbReference type="InterPro" id="IPR036388">
    <property type="entry name" value="WH-like_DNA-bd_sf"/>
</dbReference>
<dbReference type="Gene3D" id="1.10.10.10">
    <property type="entry name" value="Winged helix-like DNA-binding domain superfamily/Winged helix DNA-binding domain"/>
    <property type="match status" value="1"/>
</dbReference>